<dbReference type="InterPro" id="IPR027417">
    <property type="entry name" value="P-loop_NTPase"/>
</dbReference>
<dbReference type="Gene3D" id="3.30.450.90">
    <property type="match status" value="1"/>
</dbReference>
<evidence type="ECO:0000256" key="1">
    <source>
        <dbReference type="ARBA" id="ARBA00006611"/>
    </source>
</evidence>
<dbReference type="RefSeq" id="WP_092342853.1">
    <property type="nucleotide sequence ID" value="NZ_FLSL01000096.1"/>
</dbReference>
<evidence type="ECO:0000313" key="4">
    <source>
        <dbReference type="Proteomes" id="UP000198651"/>
    </source>
</evidence>
<dbReference type="PANTHER" id="PTHR30486">
    <property type="entry name" value="TWITCHING MOTILITY PROTEIN PILT"/>
    <property type="match status" value="1"/>
</dbReference>
<evidence type="ECO:0000259" key="2">
    <source>
        <dbReference type="Pfam" id="PF00437"/>
    </source>
</evidence>
<reference evidence="4" key="1">
    <citation type="submission" date="2015-11" db="EMBL/GenBank/DDBJ databases">
        <authorList>
            <person name="Seth-Smith H.M.B."/>
        </authorList>
    </citation>
    <scope>NUCLEOTIDE SEQUENCE [LARGE SCALE GENOMIC DNA]</scope>
    <source>
        <strain evidence="4">2013Ark11</strain>
    </source>
</reference>
<dbReference type="PANTHER" id="PTHR30486:SF6">
    <property type="entry name" value="TYPE IV PILUS RETRACTATION ATPASE PILT"/>
    <property type="match status" value="1"/>
</dbReference>
<organism evidence="3 4">
    <name type="scientific">Candidatus Ichthyocystis hellenicum</name>
    <dbReference type="NCBI Taxonomy" id="1561003"/>
    <lineage>
        <taxon>Bacteria</taxon>
        <taxon>Pseudomonadati</taxon>
        <taxon>Pseudomonadota</taxon>
        <taxon>Betaproteobacteria</taxon>
        <taxon>Burkholderiales</taxon>
        <taxon>Candidatus Ichthyocystis</taxon>
    </lineage>
</organism>
<keyword evidence="4" id="KW-1185">Reference proteome</keyword>
<proteinExistence type="inferred from homology"/>
<dbReference type="STRING" id="1561003.Ark11_0589"/>
<dbReference type="Pfam" id="PF00437">
    <property type="entry name" value="T2SSE"/>
    <property type="match status" value="1"/>
</dbReference>
<sequence>MIIEYLRPLKSLLEDPDIADIAVNNDQSIWFCKKNEWHYFDYTLPLRSIYAISSLLSAQRQQPIQHIDCFDFDDLRISIAHPPISWKREIMVIRKHRKECPSLDNFTYSGLDPKTSEKKLYADTKFHFFKKIILDRNNIVISGETGSGKTSLLRSLTNFFHPHERIVFVQDTAEIIDILPSAIFLMTNKKITLKQLIPFSLRCYPNRIIVGEIRGSEIYAFLESCNTGHRGNITTVHANSARDTLYRLETLLYQAEETNHWSLSMVKKMIYSNIDYIVHMKRGVPFPIINEIIHVEGTNDRFIATNLVLQNISTAP</sequence>
<name>A0A0S4M3I3_9BURK</name>
<dbReference type="PROSITE" id="PS00675">
    <property type="entry name" value="SIGMA54_INTERACT_1"/>
    <property type="match status" value="1"/>
</dbReference>
<gene>
    <name evidence="3" type="ORF">Ark11_0589</name>
</gene>
<dbReference type="SUPFAM" id="SSF52540">
    <property type="entry name" value="P-loop containing nucleoside triphosphate hydrolases"/>
    <property type="match status" value="1"/>
</dbReference>
<dbReference type="OrthoDB" id="9810761at2"/>
<feature type="domain" description="Bacterial type II secretion system protein E" evidence="2">
    <location>
        <begin position="75"/>
        <end position="269"/>
    </location>
</feature>
<dbReference type="Gene3D" id="3.40.50.300">
    <property type="entry name" value="P-loop containing nucleotide triphosphate hydrolases"/>
    <property type="match status" value="1"/>
</dbReference>
<dbReference type="Proteomes" id="UP000198651">
    <property type="component" value="Chromosome I"/>
</dbReference>
<accession>A0A0S4M3I3</accession>
<dbReference type="InterPro" id="IPR001482">
    <property type="entry name" value="T2SS/T4SS_dom"/>
</dbReference>
<dbReference type="EMBL" id="LN906597">
    <property type="protein sequence ID" value="CUT17426.1"/>
    <property type="molecule type" value="Genomic_DNA"/>
</dbReference>
<dbReference type="InterPro" id="IPR025662">
    <property type="entry name" value="Sigma_54_int_dom_ATP-bd_1"/>
</dbReference>
<comment type="similarity">
    <text evidence="1">Belongs to the GSP E family.</text>
</comment>
<dbReference type="CDD" id="cd01130">
    <property type="entry name" value="VirB11-like_ATPase"/>
    <property type="match status" value="1"/>
</dbReference>
<evidence type="ECO:0000313" key="3">
    <source>
        <dbReference type="EMBL" id="CUT17426.1"/>
    </source>
</evidence>
<protein>
    <submittedName>
        <fullName evidence="3">Putative type II/IV secretion system protein</fullName>
    </submittedName>
</protein>
<dbReference type="InterPro" id="IPR050921">
    <property type="entry name" value="T4SS_GSP_E_ATPase"/>
</dbReference>
<dbReference type="AlphaFoldDB" id="A0A0S4M3I3"/>
<dbReference type="GO" id="GO:0016887">
    <property type="term" value="F:ATP hydrolysis activity"/>
    <property type="evidence" value="ECO:0007669"/>
    <property type="project" value="InterPro"/>
</dbReference>